<dbReference type="EMBL" id="LAVV01006434">
    <property type="protein sequence ID" value="KNZ59961.1"/>
    <property type="molecule type" value="Genomic_DNA"/>
</dbReference>
<dbReference type="VEuPathDB" id="FungiDB:VP01_1637g3"/>
<accession>A0A0L6VGR5</accession>
<dbReference type="Proteomes" id="UP000037035">
    <property type="component" value="Unassembled WGS sequence"/>
</dbReference>
<keyword evidence="4" id="KW-0732">Signal</keyword>
<dbReference type="UniPathway" id="UPA00196"/>
<comment type="caution">
    <text evidence="6">The sequence shown here is derived from an EMBL/GenBank/DDBJ whole genome shotgun (WGS) entry which is preliminary data.</text>
</comment>
<dbReference type="PRINTS" id="PR00776">
    <property type="entry name" value="HEMOGLOBNASE"/>
</dbReference>
<sequence length="385" mass="43392">MGASNTKLYTVIDIRSVPFFPRYRSVKRLGIPDSNIILMLADDMACNPRNMFPGTVYSNADRKLDLYGDGIEVDYRGEEVSVENFIRLLTGRVVEGTPRSKRLMTDERSNILVYMTGHGGDEFLKFQDSEEISAYDLADAFQTMWAKKRSASCLLSGLIYWALNLRIHFYRYNELLFMIDTCQANTMTTKLYSPNILATGSSSKGENSYSHHADSDIGVAVVDRYSHFVLSHLEAMNKTSSSTLQDFVSHPPPHTSPWGDLVTCQVCYTLQFNAYSSDVFHSTPAARTDLFNRTMSKVHMTDFFGGVSSVELAPLPPGDAGKADVREPEAMWEVTRSRWDSSERTAEDSFTQSQPSSEDNWHKLSAVFLLTFTFSAHFLAAYCKF</sequence>
<gene>
    <name evidence="6" type="ORF">VP01_1637g3</name>
</gene>
<dbReference type="PANTHER" id="PTHR48067:SF1">
    <property type="entry name" value="GPI-ANCHOR TRANSAMIDASE"/>
    <property type="match status" value="1"/>
</dbReference>
<comment type="similarity">
    <text evidence="2">Belongs to the peptidase C13 family.</text>
</comment>
<dbReference type="OrthoDB" id="192611at2759"/>
<dbReference type="GO" id="GO:0016255">
    <property type="term" value="P:attachment of GPI anchor to protein"/>
    <property type="evidence" value="ECO:0007669"/>
    <property type="project" value="InterPro"/>
</dbReference>
<dbReference type="InterPro" id="IPR028361">
    <property type="entry name" value="GPI_transamidase"/>
</dbReference>
<dbReference type="AlphaFoldDB" id="A0A0L6VGR5"/>
<dbReference type="GO" id="GO:0003923">
    <property type="term" value="F:GPI-anchor transamidase activity"/>
    <property type="evidence" value="ECO:0007669"/>
    <property type="project" value="InterPro"/>
</dbReference>
<dbReference type="PANTHER" id="PTHR48067">
    <property type="entry name" value="GPI-ANCHOR TRANSAMIDASE"/>
    <property type="match status" value="1"/>
</dbReference>
<dbReference type="GO" id="GO:0006506">
    <property type="term" value="P:GPI anchor biosynthetic process"/>
    <property type="evidence" value="ECO:0007669"/>
    <property type="project" value="UniProtKB-UniPathway"/>
</dbReference>
<feature type="compositionally biased region" description="Basic and acidic residues" evidence="5">
    <location>
        <begin position="336"/>
        <end position="347"/>
    </location>
</feature>
<evidence type="ECO:0000256" key="3">
    <source>
        <dbReference type="ARBA" id="ARBA00022502"/>
    </source>
</evidence>
<evidence type="ECO:0008006" key="8">
    <source>
        <dbReference type="Google" id="ProtNLM"/>
    </source>
</evidence>
<dbReference type="Gene3D" id="3.40.50.1460">
    <property type="match status" value="1"/>
</dbReference>
<evidence type="ECO:0000256" key="4">
    <source>
        <dbReference type="ARBA" id="ARBA00022729"/>
    </source>
</evidence>
<organism evidence="6 7">
    <name type="scientific">Puccinia sorghi</name>
    <dbReference type="NCBI Taxonomy" id="27349"/>
    <lineage>
        <taxon>Eukaryota</taxon>
        <taxon>Fungi</taxon>
        <taxon>Dikarya</taxon>
        <taxon>Basidiomycota</taxon>
        <taxon>Pucciniomycotina</taxon>
        <taxon>Pucciniomycetes</taxon>
        <taxon>Pucciniales</taxon>
        <taxon>Pucciniaceae</taxon>
        <taxon>Puccinia</taxon>
    </lineage>
</organism>
<proteinExistence type="inferred from homology"/>
<keyword evidence="7" id="KW-1185">Reference proteome</keyword>
<evidence type="ECO:0000256" key="2">
    <source>
        <dbReference type="ARBA" id="ARBA00009941"/>
    </source>
</evidence>
<dbReference type="Pfam" id="PF01650">
    <property type="entry name" value="Peptidase_C13"/>
    <property type="match status" value="2"/>
</dbReference>
<evidence type="ECO:0000256" key="1">
    <source>
        <dbReference type="ARBA" id="ARBA00004687"/>
    </source>
</evidence>
<keyword evidence="3" id="KW-0337">GPI-anchor biosynthesis</keyword>
<evidence type="ECO:0000313" key="7">
    <source>
        <dbReference type="Proteomes" id="UP000037035"/>
    </source>
</evidence>
<comment type="pathway">
    <text evidence="1">Glycolipid biosynthesis; glycosylphosphatidylinositol-anchor biosynthesis.</text>
</comment>
<feature type="compositionally biased region" description="Polar residues" evidence="5">
    <location>
        <begin position="348"/>
        <end position="358"/>
    </location>
</feature>
<dbReference type="GO" id="GO:0006508">
    <property type="term" value="P:proteolysis"/>
    <property type="evidence" value="ECO:0007669"/>
    <property type="project" value="InterPro"/>
</dbReference>
<dbReference type="InterPro" id="IPR001096">
    <property type="entry name" value="Peptidase_C13"/>
</dbReference>
<evidence type="ECO:0000256" key="5">
    <source>
        <dbReference type="SAM" id="MobiDB-lite"/>
    </source>
</evidence>
<evidence type="ECO:0000313" key="6">
    <source>
        <dbReference type="EMBL" id="KNZ59961.1"/>
    </source>
</evidence>
<protein>
    <recommendedName>
        <fullName evidence="8">GPI-anchor transamidase</fullName>
    </recommendedName>
</protein>
<dbReference type="STRING" id="27349.A0A0L6VGR5"/>
<reference evidence="6 7" key="1">
    <citation type="submission" date="2015-08" db="EMBL/GenBank/DDBJ databases">
        <title>Next Generation Sequencing and Analysis of the Genome of Puccinia sorghi L Schw, the Causal Agent of Maize Common Rust.</title>
        <authorList>
            <person name="Rochi L."/>
            <person name="Burguener G."/>
            <person name="Darino M."/>
            <person name="Turjanski A."/>
            <person name="Kreff E."/>
            <person name="Dieguez M.J."/>
            <person name="Sacco F."/>
        </authorList>
    </citation>
    <scope>NUCLEOTIDE SEQUENCE [LARGE SCALE GENOMIC DNA]</scope>
    <source>
        <strain evidence="6 7">RO10H11247</strain>
    </source>
</reference>
<feature type="region of interest" description="Disordered" evidence="5">
    <location>
        <begin position="336"/>
        <end position="358"/>
    </location>
</feature>
<dbReference type="GO" id="GO:0042765">
    <property type="term" value="C:GPI-anchor transamidase complex"/>
    <property type="evidence" value="ECO:0007669"/>
    <property type="project" value="InterPro"/>
</dbReference>
<name>A0A0L6VGR5_9BASI</name>